<dbReference type="GO" id="GO:1901605">
    <property type="term" value="P:alpha-amino acid metabolic process"/>
    <property type="evidence" value="ECO:0007669"/>
    <property type="project" value="TreeGrafter"/>
</dbReference>
<dbReference type="InterPro" id="IPR050859">
    <property type="entry name" value="Class-I_PLP-dep_aminotransf"/>
</dbReference>
<dbReference type="InterPro" id="IPR015424">
    <property type="entry name" value="PyrdxlP-dep_Trfase"/>
</dbReference>
<protein>
    <recommendedName>
        <fullName evidence="6">Aminotransferase class I/classII large domain-containing protein</fullName>
    </recommendedName>
</protein>
<dbReference type="GO" id="GO:0030170">
    <property type="term" value="F:pyridoxal phosphate binding"/>
    <property type="evidence" value="ECO:0007669"/>
    <property type="project" value="InterPro"/>
</dbReference>
<proteinExistence type="inferred from homology"/>
<keyword evidence="5" id="KW-0663">Pyridoxal phosphate</keyword>
<comment type="cofactor">
    <cofactor evidence="1">
        <name>pyridoxal 5'-phosphate</name>
        <dbReference type="ChEBI" id="CHEBI:597326"/>
    </cofactor>
</comment>
<dbReference type="InterPro" id="IPR004839">
    <property type="entry name" value="Aminotransferase_I/II_large"/>
</dbReference>
<evidence type="ECO:0000256" key="5">
    <source>
        <dbReference type="ARBA" id="ARBA00022898"/>
    </source>
</evidence>
<dbReference type="CDD" id="cd00609">
    <property type="entry name" value="AAT_like"/>
    <property type="match status" value="1"/>
</dbReference>
<accession>A0A8H4QNB8</accession>
<keyword evidence="3" id="KW-0032">Aminotransferase</keyword>
<dbReference type="GO" id="GO:0008483">
    <property type="term" value="F:transaminase activity"/>
    <property type="evidence" value="ECO:0007669"/>
    <property type="project" value="UniProtKB-KW"/>
</dbReference>
<comment type="caution">
    <text evidence="7">The sequence shown here is derived from an EMBL/GenBank/DDBJ whole genome shotgun (WGS) entry which is preliminary data.</text>
</comment>
<evidence type="ECO:0000313" key="8">
    <source>
        <dbReference type="Proteomes" id="UP000521872"/>
    </source>
</evidence>
<dbReference type="PANTHER" id="PTHR42790:SF19">
    <property type="entry name" value="KYNURENINE_ALPHA-AMINOADIPATE AMINOTRANSFERASE, MITOCHONDRIAL"/>
    <property type="match status" value="1"/>
</dbReference>
<keyword evidence="4" id="KW-0808">Transferase</keyword>
<dbReference type="AlphaFoldDB" id="A0A8H4QNB8"/>
<evidence type="ECO:0000256" key="1">
    <source>
        <dbReference type="ARBA" id="ARBA00001933"/>
    </source>
</evidence>
<gene>
    <name evidence="7" type="ORF">D9613_007470</name>
</gene>
<dbReference type="InterPro" id="IPR015421">
    <property type="entry name" value="PyrdxlP-dep_Trfase_major"/>
</dbReference>
<evidence type="ECO:0000313" key="7">
    <source>
        <dbReference type="EMBL" id="KAF4614086.1"/>
    </source>
</evidence>
<organism evidence="7 8">
    <name type="scientific">Agrocybe pediades</name>
    <dbReference type="NCBI Taxonomy" id="84607"/>
    <lineage>
        <taxon>Eukaryota</taxon>
        <taxon>Fungi</taxon>
        <taxon>Dikarya</taxon>
        <taxon>Basidiomycota</taxon>
        <taxon>Agaricomycotina</taxon>
        <taxon>Agaricomycetes</taxon>
        <taxon>Agaricomycetidae</taxon>
        <taxon>Agaricales</taxon>
        <taxon>Agaricineae</taxon>
        <taxon>Strophariaceae</taxon>
        <taxon>Agrocybe</taxon>
    </lineage>
</organism>
<dbReference type="PANTHER" id="PTHR42790">
    <property type="entry name" value="AMINOTRANSFERASE"/>
    <property type="match status" value="1"/>
</dbReference>
<comment type="similarity">
    <text evidence="2">Belongs to the class-I pyridoxal-phosphate-dependent aminotransferase family.</text>
</comment>
<dbReference type="Gene3D" id="3.40.640.10">
    <property type="entry name" value="Type I PLP-dependent aspartate aminotransferase-like (Major domain)"/>
    <property type="match status" value="1"/>
</dbReference>
<evidence type="ECO:0000256" key="3">
    <source>
        <dbReference type="ARBA" id="ARBA00022576"/>
    </source>
</evidence>
<dbReference type="EMBL" id="JAACJL010000045">
    <property type="protein sequence ID" value="KAF4614086.1"/>
    <property type="molecule type" value="Genomic_DNA"/>
</dbReference>
<feature type="domain" description="Aminotransferase class I/classII large" evidence="6">
    <location>
        <begin position="117"/>
        <end position="428"/>
    </location>
</feature>
<dbReference type="SUPFAM" id="SSF53383">
    <property type="entry name" value="PLP-dependent transferases"/>
    <property type="match status" value="1"/>
</dbReference>
<evidence type="ECO:0000259" key="6">
    <source>
        <dbReference type="Pfam" id="PF00155"/>
    </source>
</evidence>
<name>A0A8H4QNB8_9AGAR</name>
<reference evidence="7 8" key="1">
    <citation type="submission" date="2019-12" db="EMBL/GenBank/DDBJ databases">
        <authorList>
            <person name="Floudas D."/>
            <person name="Bentzer J."/>
            <person name="Ahren D."/>
            <person name="Johansson T."/>
            <person name="Persson P."/>
            <person name="Tunlid A."/>
        </authorList>
    </citation>
    <scope>NUCLEOTIDE SEQUENCE [LARGE SCALE GENOMIC DNA]</scope>
    <source>
        <strain evidence="7 8">CBS 102.39</strain>
    </source>
</reference>
<sequence>MADVKHLPAEYYRDFLSTVAKERKPSPIRSLYPLEKTPGVISLLAGKPNASTFPFTSLSFSARSPTDPTQESTLTIDGAELEAGLQYGDTAGFKPLMDWIFGLQEVFHGRRRGEGWRILMGLGAQDLIYKTVNAMVDPDDSVLVESPIDIIPIFHSLHCNQIEVETDAQGIRSSSLRSILEQWPTNKPKPKVLYTVPYGCNPTGASATLERRKEVLKLAREHNFIILEDDPYFYLYYGKEPRYPSYFALELEEPEVGRVLRFDTFSKILSAGMRLGFASGPETLLNAIDEHTAASNVQTPSLTQVIVYRLLDSWGYEGFKTHTEWVSEFYRQKRDVFESAMKKYLTGLAEWSTPEAGMFFWFKLLLGDNEGEGEGGDSETVIKTKAFEKGVLALPGTHFLPNGGATPYVRASFSLTGKEDVDRAVSRIREAILDARTENANRVKVNGNGAAR</sequence>
<dbReference type="Pfam" id="PF00155">
    <property type="entry name" value="Aminotran_1_2"/>
    <property type="match status" value="1"/>
</dbReference>
<evidence type="ECO:0000256" key="4">
    <source>
        <dbReference type="ARBA" id="ARBA00022679"/>
    </source>
</evidence>
<keyword evidence="8" id="KW-1185">Reference proteome</keyword>
<dbReference type="Proteomes" id="UP000521872">
    <property type="component" value="Unassembled WGS sequence"/>
</dbReference>
<evidence type="ECO:0000256" key="2">
    <source>
        <dbReference type="ARBA" id="ARBA00007441"/>
    </source>
</evidence>